<name>A2C5U3_PROM3</name>
<dbReference type="SUPFAM" id="SSF53448">
    <property type="entry name" value="Nucleotide-diphospho-sugar transferases"/>
    <property type="match status" value="1"/>
</dbReference>
<dbReference type="BioCyc" id="PMAR59922:G1G80-94-MONOMER"/>
<dbReference type="KEGG" id="pmf:P9303_00981"/>
<dbReference type="CDD" id="cd04181">
    <property type="entry name" value="NTP_transferase"/>
    <property type="match status" value="1"/>
</dbReference>
<gene>
    <name evidence="2" type="ordered locus">P9303_00981</name>
</gene>
<dbReference type="GO" id="GO:0008879">
    <property type="term" value="F:glucose-1-phosphate thymidylyltransferase activity"/>
    <property type="evidence" value="ECO:0007669"/>
    <property type="project" value="UniProtKB-EC"/>
</dbReference>
<keyword evidence="2" id="KW-0548">Nucleotidyltransferase</keyword>
<dbReference type="EC" id="2.7.7.24" evidence="2"/>
<dbReference type="PANTHER" id="PTHR22572">
    <property type="entry name" value="SUGAR-1-PHOSPHATE GUANYL TRANSFERASE"/>
    <property type="match status" value="1"/>
</dbReference>
<keyword evidence="2" id="KW-0808">Transferase</keyword>
<dbReference type="Gene3D" id="3.90.550.10">
    <property type="entry name" value="Spore Coat Polysaccharide Biosynthesis Protein SpsA, Chain A"/>
    <property type="match status" value="1"/>
</dbReference>
<protein>
    <submittedName>
        <fullName evidence="2">Putative sugar-phosphate nucleotidyl transferase</fullName>
        <ecNumber evidence="2">2.7.7.13</ecNumber>
        <ecNumber evidence="2">2.7.7.24</ecNumber>
    </submittedName>
</protein>
<sequence length="252" mass="28916">MYAQCEIRALVLAAGKGTRLQPLTLTIPKCLVSVGGKPLLKRWLESLEDIDCRSVIINTHYLHDQVEDYIKNQDVGKISVILKYEPKLLGTAGTLYQNRFWFRGCMNLIIHCDNYYDGRLELLLNAHKERSQKCILTMLTFDCDDPSSCGITQVNQDGILTGFHEKSQNFKGTMANAAIYVFEDDFLDWLENESNLFDISLDIIPKLLGKIQTVHTMDKLVDIGTLERLNKLELELNDVKTRTNEPFRTERR</sequence>
<dbReference type="InterPro" id="IPR005835">
    <property type="entry name" value="NTP_transferase_dom"/>
</dbReference>
<dbReference type="EMBL" id="CP000554">
    <property type="protein sequence ID" value="ABM76853.1"/>
    <property type="molecule type" value="Genomic_DNA"/>
</dbReference>
<dbReference type="STRING" id="59922.P9303_00981"/>
<feature type="domain" description="Nucleotidyl transferase" evidence="1">
    <location>
        <begin position="9"/>
        <end position="234"/>
    </location>
</feature>
<dbReference type="HOGENOM" id="CLU_029499_2_0_3"/>
<dbReference type="GO" id="GO:0004475">
    <property type="term" value="F:mannose-1-phosphate guanylyltransferase (GTP) activity"/>
    <property type="evidence" value="ECO:0007669"/>
    <property type="project" value="UniProtKB-EC"/>
</dbReference>
<dbReference type="InterPro" id="IPR029044">
    <property type="entry name" value="Nucleotide-diphossugar_trans"/>
</dbReference>
<dbReference type="Proteomes" id="UP000002274">
    <property type="component" value="Chromosome"/>
</dbReference>
<accession>A2C5U3</accession>
<evidence type="ECO:0000259" key="1">
    <source>
        <dbReference type="Pfam" id="PF00483"/>
    </source>
</evidence>
<dbReference type="AlphaFoldDB" id="A2C5U3"/>
<dbReference type="RefSeq" id="WP_011824784.1">
    <property type="nucleotide sequence ID" value="NC_008820.1"/>
</dbReference>
<evidence type="ECO:0000313" key="3">
    <source>
        <dbReference type="Proteomes" id="UP000002274"/>
    </source>
</evidence>
<dbReference type="InterPro" id="IPR050486">
    <property type="entry name" value="Mannose-1P_guanyltransferase"/>
</dbReference>
<dbReference type="EC" id="2.7.7.13" evidence="2"/>
<reference evidence="2 3" key="1">
    <citation type="journal article" date="2007" name="PLoS Genet.">
        <title>Patterns and implications of gene gain and loss in the evolution of Prochlorococcus.</title>
        <authorList>
            <person name="Kettler G.C."/>
            <person name="Martiny A.C."/>
            <person name="Huang K."/>
            <person name="Zucker J."/>
            <person name="Coleman M.L."/>
            <person name="Rodrigue S."/>
            <person name="Chen F."/>
            <person name="Lapidus A."/>
            <person name="Ferriera S."/>
            <person name="Johnson J."/>
            <person name="Steglich C."/>
            <person name="Church G.M."/>
            <person name="Richardson P."/>
            <person name="Chisholm S.W."/>
        </authorList>
    </citation>
    <scope>NUCLEOTIDE SEQUENCE [LARGE SCALE GENOMIC DNA]</scope>
    <source>
        <strain evidence="2 3">MIT 9303</strain>
    </source>
</reference>
<evidence type="ECO:0000313" key="2">
    <source>
        <dbReference type="EMBL" id="ABM76853.1"/>
    </source>
</evidence>
<organism evidence="2 3">
    <name type="scientific">Prochlorococcus marinus (strain MIT 9303)</name>
    <dbReference type="NCBI Taxonomy" id="59922"/>
    <lineage>
        <taxon>Bacteria</taxon>
        <taxon>Bacillati</taxon>
        <taxon>Cyanobacteriota</taxon>
        <taxon>Cyanophyceae</taxon>
        <taxon>Synechococcales</taxon>
        <taxon>Prochlorococcaceae</taxon>
        <taxon>Prochlorococcus</taxon>
    </lineage>
</organism>
<proteinExistence type="predicted"/>
<dbReference type="Pfam" id="PF00483">
    <property type="entry name" value="NTP_transferase"/>
    <property type="match status" value="1"/>
</dbReference>